<protein>
    <submittedName>
        <fullName evidence="1">Uncharacterized protein</fullName>
    </submittedName>
</protein>
<dbReference type="Proteomes" id="UP000823388">
    <property type="component" value="Chromosome 5K"/>
</dbReference>
<proteinExistence type="predicted"/>
<dbReference type="EMBL" id="CM029045">
    <property type="protein sequence ID" value="KAG2596517.1"/>
    <property type="molecule type" value="Genomic_DNA"/>
</dbReference>
<dbReference type="PANTHER" id="PTHR34395">
    <property type="entry name" value="OS11G0427500 PROTEIN"/>
    <property type="match status" value="1"/>
</dbReference>
<gene>
    <name evidence="1" type="ORF">PVAP13_5KG167400</name>
</gene>
<sequence>MMERFLEKREEETALMAKQAEEESARRAKQEEEFVARLAREKEAGESNDFSIKRCILVLNTLEVTKEEKVKAFVVFIKSKENREAFISGCESDVESTLIWLRNEMV</sequence>
<name>A0A8T0SEA9_PANVG</name>
<dbReference type="PANTHER" id="PTHR34395:SF15">
    <property type="entry name" value="OS09G0292400 PROTEIN"/>
    <property type="match status" value="1"/>
</dbReference>
<evidence type="ECO:0000313" key="1">
    <source>
        <dbReference type="EMBL" id="KAG2596517.1"/>
    </source>
</evidence>
<dbReference type="AlphaFoldDB" id="A0A8T0SEA9"/>
<organism evidence="1 2">
    <name type="scientific">Panicum virgatum</name>
    <name type="common">Blackwell switchgrass</name>
    <dbReference type="NCBI Taxonomy" id="38727"/>
    <lineage>
        <taxon>Eukaryota</taxon>
        <taxon>Viridiplantae</taxon>
        <taxon>Streptophyta</taxon>
        <taxon>Embryophyta</taxon>
        <taxon>Tracheophyta</taxon>
        <taxon>Spermatophyta</taxon>
        <taxon>Magnoliopsida</taxon>
        <taxon>Liliopsida</taxon>
        <taxon>Poales</taxon>
        <taxon>Poaceae</taxon>
        <taxon>PACMAD clade</taxon>
        <taxon>Panicoideae</taxon>
        <taxon>Panicodae</taxon>
        <taxon>Paniceae</taxon>
        <taxon>Panicinae</taxon>
        <taxon>Panicum</taxon>
        <taxon>Panicum sect. Hiantes</taxon>
    </lineage>
</organism>
<reference evidence="1" key="1">
    <citation type="submission" date="2020-05" db="EMBL/GenBank/DDBJ databases">
        <title>WGS assembly of Panicum virgatum.</title>
        <authorList>
            <person name="Lovell J.T."/>
            <person name="Jenkins J."/>
            <person name="Shu S."/>
            <person name="Juenger T.E."/>
            <person name="Schmutz J."/>
        </authorList>
    </citation>
    <scope>NUCLEOTIDE SEQUENCE</scope>
    <source>
        <strain evidence="1">AP13</strain>
    </source>
</reference>
<keyword evidence="2" id="KW-1185">Reference proteome</keyword>
<evidence type="ECO:0000313" key="2">
    <source>
        <dbReference type="Proteomes" id="UP000823388"/>
    </source>
</evidence>
<accession>A0A8T0SEA9</accession>
<comment type="caution">
    <text evidence="1">The sequence shown here is derived from an EMBL/GenBank/DDBJ whole genome shotgun (WGS) entry which is preliminary data.</text>
</comment>